<feature type="non-terminal residue" evidence="1">
    <location>
        <position position="1"/>
    </location>
</feature>
<dbReference type="AlphaFoldDB" id="A0A0F9EWR8"/>
<organism evidence="1">
    <name type="scientific">marine sediment metagenome</name>
    <dbReference type="NCBI Taxonomy" id="412755"/>
    <lineage>
        <taxon>unclassified sequences</taxon>
        <taxon>metagenomes</taxon>
        <taxon>ecological metagenomes</taxon>
    </lineage>
</organism>
<dbReference type="GO" id="GO:0008641">
    <property type="term" value="F:ubiquitin-like modifier activating enzyme activity"/>
    <property type="evidence" value="ECO:0007669"/>
    <property type="project" value="InterPro"/>
</dbReference>
<gene>
    <name evidence="1" type="ORF">LCGC14_2024300</name>
</gene>
<evidence type="ECO:0008006" key="2">
    <source>
        <dbReference type="Google" id="ProtNLM"/>
    </source>
</evidence>
<proteinExistence type="predicted"/>
<comment type="caution">
    <text evidence="1">The sequence shown here is derived from an EMBL/GenBank/DDBJ whole genome shotgun (WGS) entry which is preliminary data.</text>
</comment>
<evidence type="ECO:0000313" key="1">
    <source>
        <dbReference type="EMBL" id="KKL78494.1"/>
    </source>
</evidence>
<protein>
    <recommendedName>
        <fullName evidence="2">THIF-type NAD/FAD binding fold domain-containing protein</fullName>
    </recommendedName>
</protein>
<dbReference type="EMBL" id="LAZR01023438">
    <property type="protein sequence ID" value="KKL78494.1"/>
    <property type="molecule type" value="Genomic_DNA"/>
</dbReference>
<name>A0A0F9EWR8_9ZZZZ</name>
<sequence>GYNMHLGMIGPIIIPGKTASFDDFMEYQRRNDVLSNLKVIKDIQQTGNLGPIAGAVANIQVMEIFKYLTGKGKLNLNRFAEIDFLNLEIEWRNFSRDPYSEEK</sequence>
<dbReference type="InterPro" id="IPR035985">
    <property type="entry name" value="Ubiquitin-activating_enz"/>
</dbReference>
<dbReference type="SUPFAM" id="SSF69572">
    <property type="entry name" value="Activating enzymes of the ubiquitin-like proteins"/>
    <property type="match status" value="1"/>
</dbReference>
<accession>A0A0F9EWR8</accession>
<reference evidence="1" key="1">
    <citation type="journal article" date="2015" name="Nature">
        <title>Complex archaea that bridge the gap between prokaryotes and eukaryotes.</title>
        <authorList>
            <person name="Spang A."/>
            <person name="Saw J.H."/>
            <person name="Jorgensen S.L."/>
            <person name="Zaremba-Niedzwiedzka K."/>
            <person name="Martijn J."/>
            <person name="Lind A.E."/>
            <person name="van Eijk R."/>
            <person name="Schleper C."/>
            <person name="Guy L."/>
            <person name="Ettema T.J."/>
        </authorList>
    </citation>
    <scope>NUCLEOTIDE SEQUENCE</scope>
</reference>
<dbReference type="Gene3D" id="3.40.50.720">
    <property type="entry name" value="NAD(P)-binding Rossmann-like Domain"/>
    <property type="match status" value="1"/>
</dbReference>